<dbReference type="SUPFAM" id="SSF48403">
    <property type="entry name" value="Ankyrin repeat"/>
    <property type="match status" value="1"/>
</dbReference>
<sequence length="57" mass="6322">MRSIQLQDIGRFEALLDHGADINFNALDMVYPYQATPLTVAARNGDLAMTKIIEGEL</sequence>
<dbReference type="RefSeq" id="WP_164776644.1">
    <property type="nucleotide sequence ID" value="NZ_CABMNB010000001.1"/>
</dbReference>
<accession>A0ABT4G2V8</accession>
<gene>
    <name evidence="1" type="ORF">M5W83_25020</name>
</gene>
<organism evidence="1 2">
    <name type="scientific">Paenibacillus thiaminolyticus</name>
    <name type="common">Bacillus thiaminolyticus</name>
    <dbReference type="NCBI Taxonomy" id="49283"/>
    <lineage>
        <taxon>Bacteria</taxon>
        <taxon>Bacillati</taxon>
        <taxon>Bacillota</taxon>
        <taxon>Bacilli</taxon>
        <taxon>Bacillales</taxon>
        <taxon>Paenibacillaceae</taxon>
        <taxon>Paenibacillus</taxon>
    </lineage>
</organism>
<evidence type="ECO:0008006" key="3">
    <source>
        <dbReference type="Google" id="ProtNLM"/>
    </source>
</evidence>
<dbReference type="Proteomes" id="UP001209276">
    <property type="component" value="Unassembled WGS sequence"/>
</dbReference>
<comment type="caution">
    <text evidence="1">The sequence shown here is derived from an EMBL/GenBank/DDBJ whole genome shotgun (WGS) entry which is preliminary data.</text>
</comment>
<reference evidence="1 2" key="1">
    <citation type="submission" date="2022-05" db="EMBL/GenBank/DDBJ databases">
        <title>Genome Sequencing of Bee-Associated Microbes.</title>
        <authorList>
            <person name="Dunlap C."/>
        </authorList>
    </citation>
    <scope>NUCLEOTIDE SEQUENCE [LARGE SCALE GENOMIC DNA]</scope>
    <source>
        <strain evidence="1 2">NRRL B-14613</strain>
    </source>
</reference>
<dbReference type="GeneID" id="77000103"/>
<evidence type="ECO:0000313" key="2">
    <source>
        <dbReference type="Proteomes" id="UP001209276"/>
    </source>
</evidence>
<name>A0ABT4G2V8_PANTH</name>
<evidence type="ECO:0000313" key="1">
    <source>
        <dbReference type="EMBL" id="MCY9610417.1"/>
    </source>
</evidence>
<keyword evidence="2" id="KW-1185">Reference proteome</keyword>
<dbReference type="Gene3D" id="1.25.40.20">
    <property type="entry name" value="Ankyrin repeat-containing domain"/>
    <property type="match status" value="1"/>
</dbReference>
<dbReference type="EMBL" id="JAMDMM010000055">
    <property type="protein sequence ID" value="MCY9610417.1"/>
    <property type="molecule type" value="Genomic_DNA"/>
</dbReference>
<proteinExistence type="predicted"/>
<protein>
    <recommendedName>
        <fullName evidence="3">Ankyrin repeat domain-containing protein</fullName>
    </recommendedName>
</protein>
<dbReference type="InterPro" id="IPR036770">
    <property type="entry name" value="Ankyrin_rpt-contain_sf"/>
</dbReference>